<dbReference type="SUPFAM" id="SSF56059">
    <property type="entry name" value="Glutathione synthetase ATP-binding domain-like"/>
    <property type="match status" value="1"/>
</dbReference>
<dbReference type="Gene3D" id="3.30.1490.20">
    <property type="entry name" value="ATP-grasp fold, A domain"/>
    <property type="match status" value="1"/>
</dbReference>
<keyword evidence="1" id="KW-0547">Nucleotide-binding</keyword>
<dbReference type="InterPro" id="IPR011226">
    <property type="entry name" value="ATP-grasp_fam"/>
</dbReference>
<dbReference type="InterPro" id="IPR013815">
    <property type="entry name" value="ATP_grasp_subdomain_1"/>
</dbReference>
<dbReference type="STRING" id="114686.BM536_007815"/>
<reference evidence="3 4" key="2">
    <citation type="submission" date="2017-02" db="EMBL/GenBank/DDBJ databases">
        <title>Draft genome sequence of Streptomyces phaeoluteigriseus type strain DSM41896.</title>
        <authorList>
            <person name="Salih T.S."/>
            <person name="Algora Gallardo L."/>
            <person name="Melo Santos T."/>
            <person name="Filgueira Martinez S."/>
            <person name="Herron P.R."/>
        </authorList>
    </citation>
    <scope>NUCLEOTIDE SEQUENCE [LARGE SCALE GENOMIC DNA]</scope>
    <source>
        <strain evidence="3 4">DSM 41896</strain>
    </source>
</reference>
<dbReference type="GO" id="GO:0046872">
    <property type="term" value="F:metal ion binding"/>
    <property type="evidence" value="ECO:0007669"/>
    <property type="project" value="InterPro"/>
</dbReference>
<dbReference type="InterPro" id="IPR011761">
    <property type="entry name" value="ATP-grasp"/>
</dbReference>
<dbReference type="PANTHER" id="PTHR23132">
    <property type="entry name" value="D-ALANINE--D-ALANINE LIGASE"/>
    <property type="match status" value="1"/>
</dbReference>
<dbReference type="Gene3D" id="3.40.50.20">
    <property type="match status" value="1"/>
</dbReference>
<evidence type="ECO:0000259" key="2">
    <source>
        <dbReference type="PROSITE" id="PS50975"/>
    </source>
</evidence>
<keyword evidence="1" id="KW-0067">ATP-binding</keyword>
<evidence type="ECO:0000313" key="3">
    <source>
        <dbReference type="EMBL" id="OQD56219.1"/>
    </source>
</evidence>
<proteinExistence type="predicted"/>
<comment type="caution">
    <text evidence="3">The sequence shown here is derived from an EMBL/GenBank/DDBJ whole genome shotgun (WGS) entry which is preliminary data.</text>
</comment>
<dbReference type="Pfam" id="PF15632">
    <property type="entry name" value="ATPgrasp_Ter"/>
    <property type="match status" value="1"/>
</dbReference>
<reference evidence="4" key="1">
    <citation type="submission" date="2016-11" db="EMBL/GenBank/DDBJ databases">
        <authorList>
            <person name="Schniete J.K."/>
            <person name="Salih T."/>
            <person name="Algora Gallardo L."/>
            <person name="Martinez Fernandez S."/>
            <person name="Herron P.R."/>
        </authorList>
    </citation>
    <scope>NUCLEOTIDE SEQUENCE [LARGE SCALE GENOMIC DNA]</scope>
    <source>
        <strain evidence="4">DSM 41896</strain>
    </source>
</reference>
<evidence type="ECO:0000256" key="1">
    <source>
        <dbReference type="PROSITE-ProRule" id="PRU00409"/>
    </source>
</evidence>
<name>A0A1V6MUX0_9ACTN</name>
<dbReference type="Gene3D" id="3.30.470.20">
    <property type="entry name" value="ATP-grasp fold, B domain"/>
    <property type="match status" value="1"/>
</dbReference>
<dbReference type="Proteomes" id="UP000184286">
    <property type="component" value="Unassembled WGS sequence"/>
</dbReference>
<feature type="domain" description="ATP-grasp" evidence="2">
    <location>
        <begin position="121"/>
        <end position="313"/>
    </location>
</feature>
<evidence type="ECO:0000313" key="4">
    <source>
        <dbReference type="Proteomes" id="UP000184286"/>
    </source>
</evidence>
<dbReference type="GO" id="GO:0008716">
    <property type="term" value="F:D-alanine-D-alanine ligase activity"/>
    <property type="evidence" value="ECO:0007669"/>
    <property type="project" value="TreeGrafter"/>
</dbReference>
<sequence length="376" mass="40874">MVSRVRVWLNRTYAENVFFMDQLRRNPSDRAVDIHATHGDADSPVLAAADTADLEPEGLSPAGYVEYALDQCRRRGIDVFVPRLHQAAIVAHRADFAAAGTALLAPPPEAVAVFHDKVIAYEAVQAIGVPVPPWRRVRTADELVSAVEELEADGHTACFKPASGAGGVGFRVITRTPFSLAQLSGFPAPYVQLDMVVEALEQADEQVDWLVMPRLEQPEVSVDCLTGPDNRIRLSIGRTKNGRRRGFTLQEQWLEPARRIAEGFGLHYLSNIQFRMFGDVPVLMDVNTRPAGGLHQLSLCGVNAPWAAVQLALGEDPGEIVPPFLGQDYAIVSGPRQLRAVSLPQQRVEETEPLPAAVPAPVDSVEVGQAAQALPL</sequence>
<dbReference type="GO" id="GO:0005524">
    <property type="term" value="F:ATP binding"/>
    <property type="evidence" value="ECO:0007669"/>
    <property type="project" value="UniProtKB-UniRule"/>
</dbReference>
<protein>
    <submittedName>
        <fullName evidence="3">ATP-grasp domain protein</fullName>
    </submittedName>
</protein>
<accession>A0A1V6MUX0</accession>
<dbReference type="EMBL" id="MPOH02000009">
    <property type="protein sequence ID" value="OQD56219.1"/>
    <property type="molecule type" value="Genomic_DNA"/>
</dbReference>
<dbReference type="PIRSF" id="PIRSF029120">
    <property type="entry name" value="UCP029120"/>
    <property type="match status" value="1"/>
</dbReference>
<dbReference type="PROSITE" id="PS50975">
    <property type="entry name" value="ATP_GRASP"/>
    <property type="match status" value="1"/>
</dbReference>
<dbReference type="RefSeq" id="WP_073497262.1">
    <property type="nucleotide sequence ID" value="NZ_MPOH02000009.1"/>
</dbReference>
<dbReference type="PANTHER" id="PTHR23132:SF23">
    <property type="entry name" value="D-ALANINE--D-ALANINE LIGASE B"/>
    <property type="match status" value="1"/>
</dbReference>
<dbReference type="FunFam" id="3.40.50.20:FF:000023">
    <property type="entry name" value="ATP-grasp domain protein"/>
    <property type="match status" value="1"/>
</dbReference>
<dbReference type="AlphaFoldDB" id="A0A1V6MUX0"/>
<dbReference type="OrthoDB" id="9803907at2"/>
<gene>
    <name evidence="3" type="ORF">BM536_007815</name>
</gene>
<organism evidence="3 4">
    <name type="scientific">Streptomyces phaeoluteigriseus</name>
    <dbReference type="NCBI Taxonomy" id="114686"/>
    <lineage>
        <taxon>Bacteria</taxon>
        <taxon>Bacillati</taxon>
        <taxon>Actinomycetota</taxon>
        <taxon>Actinomycetes</taxon>
        <taxon>Kitasatosporales</taxon>
        <taxon>Streptomycetaceae</taxon>
        <taxon>Streptomyces</taxon>
        <taxon>Streptomyces aurantiacus group</taxon>
    </lineage>
</organism>